<organism evidence="1">
    <name type="scientific">candidate division WOR-3 bacterium</name>
    <dbReference type="NCBI Taxonomy" id="2052148"/>
    <lineage>
        <taxon>Bacteria</taxon>
        <taxon>Bacteria division WOR-3</taxon>
    </lineage>
</organism>
<proteinExistence type="predicted"/>
<gene>
    <name evidence="1" type="ORF">ENX68_08155</name>
</gene>
<accession>A0A7V3VUP9</accession>
<dbReference type="AlphaFoldDB" id="A0A7V3VUP9"/>
<dbReference type="EMBL" id="DTOZ01000194">
    <property type="protein sequence ID" value="HGE78943.1"/>
    <property type="molecule type" value="Genomic_DNA"/>
</dbReference>
<sequence length="357" mass="37012">MIYIFFLHSYIYENSDSLLISNDSFTICGNHQYNLKIHLENNALLKVRDWNEVDSTGKIILVAPLIHIHHSMIDGSKKGYSGGNNTHPNGYGPGCGYAGIGGGGGGGAYGGAGGDGGDLNPGAGGTPYGNADDTLINMGSGGGVGRLSTVDGFGGSGGGLVYLRAKKIIMDTAMVLTNGSNGFDGSYEAGGGGSGGGIKLWADTMILRCSSIVANGGSGGNAEGGGGGGGGGGRIKIFYTIIDTIHLELLVNGGDGGYGGYGNGENGSTGTIYFGPLIGIKEESKEEFYKPLQKSIITRGRMCVNQKNIEFSIYDSSGSLIGVINTDGMLDLLRLKNGVYFLRKEKDQNFIKIILIR</sequence>
<evidence type="ECO:0000313" key="1">
    <source>
        <dbReference type="EMBL" id="HGE78943.1"/>
    </source>
</evidence>
<protein>
    <submittedName>
        <fullName evidence="1">Uncharacterized protein</fullName>
    </submittedName>
</protein>
<name>A0A7V3VUP9_UNCW3</name>
<comment type="caution">
    <text evidence="1">The sequence shown here is derived from an EMBL/GenBank/DDBJ whole genome shotgun (WGS) entry which is preliminary data.</text>
</comment>
<reference evidence="1" key="1">
    <citation type="journal article" date="2020" name="mSystems">
        <title>Genome- and Community-Level Interaction Insights into Carbon Utilization and Element Cycling Functions of Hydrothermarchaeota in Hydrothermal Sediment.</title>
        <authorList>
            <person name="Zhou Z."/>
            <person name="Liu Y."/>
            <person name="Xu W."/>
            <person name="Pan J."/>
            <person name="Luo Z.H."/>
            <person name="Li M."/>
        </authorList>
    </citation>
    <scope>NUCLEOTIDE SEQUENCE [LARGE SCALE GENOMIC DNA]</scope>
    <source>
        <strain evidence="1">SpSt-961</strain>
    </source>
</reference>